<protein>
    <recommendedName>
        <fullName evidence="2">PorV/PorQ family protein</fullName>
    </recommendedName>
</protein>
<gene>
    <name evidence="1" type="ORF">METZ01_LOCUS84453</name>
</gene>
<evidence type="ECO:0008006" key="2">
    <source>
        <dbReference type="Google" id="ProtNLM"/>
    </source>
</evidence>
<dbReference type="EMBL" id="UINC01007134">
    <property type="protein sequence ID" value="SVA31599.1"/>
    <property type="molecule type" value="Genomic_DNA"/>
</dbReference>
<organism evidence="1">
    <name type="scientific">marine metagenome</name>
    <dbReference type="NCBI Taxonomy" id="408172"/>
    <lineage>
        <taxon>unclassified sequences</taxon>
        <taxon>metagenomes</taxon>
        <taxon>ecological metagenomes</taxon>
    </lineage>
</organism>
<reference evidence="1" key="1">
    <citation type="submission" date="2018-05" db="EMBL/GenBank/DDBJ databases">
        <authorList>
            <person name="Lanie J.A."/>
            <person name="Ng W.-L."/>
            <person name="Kazmierczak K.M."/>
            <person name="Andrzejewski T.M."/>
            <person name="Davidsen T.M."/>
            <person name="Wayne K.J."/>
            <person name="Tettelin H."/>
            <person name="Glass J.I."/>
            <person name="Rusch D."/>
            <person name="Podicherti R."/>
            <person name="Tsui H.-C.T."/>
            <person name="Winkler M.E."/>
        </authorList>
    </citation>
    <scope>NUCLEOTIDE SEQUENCE</scope>
</reference>
<proteinExistence type="predicted"/>
<accession>A0A381UTX2</accession>
<name>A0A381UTX2_9ZZZZ</name>
<sequence>MGMTARSIAMGGAFTAEKDHGFAAFFNPAWTAFLTKKQVGFSYSEMSLDRRLAGTSFATSLPPTAGLGIAWASAGVTDIQGRNSAGEKTVMMQTGEDAFMVTFAQRILPWLAVGANIKILQHQLPVNEEYEGTGIGFDIGFLFKSGKTTTFGLMIQDLSSNYQWNTGALYAEGRAYKDNFPTIYRAGTKLLYKSVIIVADAGFITDHSNFISFLSRVGVEYTYQDVYYFRGGFGNGRIAFGWGLEYNLLTDHDSRIDYTFSMDWATQTGHTLSYAFNF</sequence>
<dbReference type="AlphaFoldDB" id="A0A381UTX2"/>
<dbReference type="SUPFAM" id="SSF56935">
    <property type="entry name" value="Porins"/>
    <property type="match status" value="1"/>
</dbReference>
<evidence type="ECO:0000313" key="1">
    <source>
        <dbReference type="EMBL" id="SVA31599.1"/>
    </source>
</evidence>
<dbReference type="Gene3D" id="2.40.160.60">
    <property type="entry name" value="Outer membrane protein transport protein (OMPP1/FadL/TodX)"/>
    <property type="match status" value="1"/>
</dbReference>